<dbReference type="Proteomes" id="UP000032180">
    <property type="component" value="Chromosome 7"/>
</dbReference>
<protein>
    <submittedName>
        <fullName evidence="2">Uncharacterized protein</fullName>
    </submittedName>
</protein>
<reference evidence="2" key="3">
    <citation type="submission" date="2015-04" db="UniProtKB">
        <authorList>
            <consortium name="EnsemblPlants"/>
        </authorList>
    </citation>
    <scope>IDENTIFICATION</scope>
</reference>
<dbReference type="AlphaFoldDB" id="A0A0D9WZL3"/>
<organism evidence="2 3">
    <name type="scientific">Leersia perrieri</name>
    <dbReference type="NCBI Taxonomy" id="77586"/>
    <lineage>
        <taxon>Eukaryota</taxon>
        <taxon>Viridiplantae</taxon>
        <taxon>Streptophyta</taxon>
        <taxon>Embryophyta</taxon>
        <taxon>Tracheophyta</taxon>
        <taxon>Spermatophyta</taxon>
        <taxon>Magnoliopsida</taxon>
        <taxon>Liliopsida</taxon>
        <taxon>Poales</taxon>
        <taxon>Poaceae</taxon>
        <taxon>BOP clade</taxon>
        <taxon>Oryzoideae</taxon>
        <taxon>Oryzeae</taxon>
        <taxon>Oryzinae</taxon>
        <taxon>Leersia</taxon>
    </lineage>
</organism>
<name>A0A0D9WZL3_9ORYZ</name>
<evidence type="ECO:0000256" key="1">
    <source>
        <dbReference type="SAM" id="MobiDB-lite"/>
    </source>
</evidence>
<evidence type="ECO:0000313" key="2">
    <source>
        <dbReference type="EnsemblPlants" id="LPERR07G14070.1"/>
    </source>
</evidence>
<dbReference type="Gramene" id="LPERR07G14070.1">
    <property type="protein sequence ID" value="LPERR07G14070.1"/>
    <property type="gene ID" value="LPERR07G14070"/>
</dbReference>
<evidence type="ECO:0000313" key="3">
    <source>
        <dbReference type="Proteomes" id="UP000032180"/>
    </source>
</evidence>
<accession>A0A0D9WZL3</accession>
<reference evidence="2 3" key="1">
    <citation type="submission" date="2012-08" db="EMBL/GenBank/DDBJ databases">
        <title>Oryza genome evolution.</title>
        <authorList>
            <person name="Wing R.A."/>
        </authorList>
    </citation>
    <scope>NUCLEOTIDE SEQUENCE</scope>
</reference>
<reference evidence="3" key="2">
    <citation type="submission" date="2013-12" db="EMBL/GenBank/DDBJ databases">
        <authorList>
            <person name="Yu Y."/>
            <person name="Lee S."/>
            <person name="de Baynast K."/>
            <person name="Wissotski M."/>
            <person name="Liu L."/>
            <person name="Talag J."/>
            <person name="Goicoechea J."/>
            <person name="Angelova A."/>
            <person name="Jetty R."/>
            <person name="Kudrna D."/>
            <person name="Golser W."/>
            <person name="Rivera L."/>
            <person name="Zhang J."/>
            <person name="Wing R."/>
        </authorList>
    </citation>
    <scope>NUCLEOTIDE SEQUENCE</scope>
</reference>
<proteinExistence type="predicted"/>
<dbReference type="EnsemblPlants" id="LPERR07G14070.1">
    <property type="protein sequence ID" value="LPERR07G14070.1"/>
    <property type="gene ID" value="LPERR07G14070"/>
</dbReference>
<feature type="region of interest" description="Disordered" evidence="1">
    <location>
        <begin position="1"/>
        <end position="70"/>
    </location>
</feature>
<feature type="compositionally biased region" description="Basic and acidic residues" evidence="1">
    <location>
        <begin position="38"/>
        <end position="47"/>
    </location>
</feature>
<keyword evidence="3" id="KW-1185">Reference proteome</keyword>
<sequence length="96" mass="10590">MRERDREYSRAGKRMRGHRRSMETGAAAHGRGRTHAPRTAEDGDGRGGTRPRSPTRRQRGWMGSRGPRLAARTQVADLGDGRSGSAEAMAMEWVDG</sequence>
<feature type="compositionally biased region" description="Basic and acidic residues" evidence="1">
    <location>
        <begin position="1"/>
        <end position="10"/>
    </location>
</feature>
<dbReference type="HOGENOM" id="CLU_2362768_0_0_1"/>